<accession>A0A084A7N4</accession>
<organism evidence="1 2">
    <name type="scientific">Lactococcus cremoris subsp. cremoris GE214</name>
    <dbReference type="NCBI Taxonomy" id="1415168"/>
    <lineage>
        <taxon>Bacteria</taxon>
        <taxon>Bacillati</taxon>
        <taxon>Bacillota</taxon>
        <taxon>Bacilli</taxon>
        <taxon>Lactobacillales</taxon>
        <taxon>Streptococcaceae</taxon>
        <taxon>Lactococcus</taxon>
        <taxon>Lactococcus cremoris subsp. cremoris</taxon>
    </lineage>
</organism>
<evidence type="ECO:0000313" key="1">
    <source>
        <dbReference type="EMBL" id="KEY61313.1"/>
    </source>
</evidence>
<dbReference type="Proteomes" id="UP000028401">
    <property type="component" value="Unassembled WGS sequence"/>
</dbReference>
<protein>
    <submittedName>
        <fullName evidence="1">Putative phage related protein</fullName>
    </submittedName>
</protein>
<sequence length="64" mass="7091">MPYEFIDTIDSSDNPGFLSSEAFSLDGVYPENELKKFGVNYFTLQVSGREALSYDLNKADSISG</sequence>
<feature type="non-terminal residue" evidence="1">
    <location>
        <position position="64"/>
    </location>
</feature>
<reference evidence="1 2" key="1">
    <citation type="submission" date="2014-06" db="EMBL/GenBank/DDBJ databases">
        <title>Draft genome sequence of the putrescine producing strain Lactococcus lactis subsp cremoris GE214.</title>
        <authorList>
            <person name="Ladero V."/>
            <person name="Linares D.M."/>
            <person name="del Rio B."/>
            <person name="Mayo B."/>
            <person name="Martin M.C."/>
            <person name="Fernandez M."/>
            <person name="Alvarez M.A."/>
        </authorList>
    </citation>
    <scope>NUCLEOTIDE SEQUENCE [LARGE SCALE GENOMIC DNA]</scope>
    <source>
        <strain evidence="1 2">GE214</strain>
    </source>
</reference>
<comment type="caution">
    <text evidence="1">The sequence shown here is derived from an EMBL/GenBank/DDBJ whole genome shotgun (WGS) entry which is preliminary data.</text>
</comment>
<dbReference type="EMBL" id="AZSI01000200">
    <property type="protein sequence ID" value="KEY61313.1"/>
    <property type="molecule type" value="Genomic_DNA"/>
</dbReference>
<gene>
    <name evidence="1" type="ORF">U725_02555</name>
</gene>
<dbReference type="Gene3D" id="2.40.30.200">
    <property type="match status" value="1"/>
</dbReference>
<evidence type="ECO:0000313" key="2">
    <source>
        <dbReference type="Proteomes" id="UP000028401"/>
    </source>
</evidence>
<proteinExistence type="predicted"/>
<dbReference type="RefSeq" id="WP_042748978.1">
    <property type="nucleotide sequence ID" value="NZ_AZSI01000200.1"/>
</dbReference>
<dbReference type="AlphaFoldDB" id="A0A084A7N4"/>
<name>A0A084A7N4_LACLC</name>